<sequence>LAARSPLGHTEARAAAPPGPGLGAGVAGAEAPRGRPTSGCRLRGLGLERGRPARLRRGKQRKVFHLVWGRGGRKTPTAGRQ</sequence>
<comment type="caution">
    <text evidence="2">The sequence shown here is derived from an EMBL/GenBank/DDBJ whole genome shotgun (WGS) entry which is preliminary data.</text>
</comment>
<evidence type="ECO:0000313" key="2">
    <source>
        <dbReference type="EMBL" id="KAK2104639.1"/>
    </source>
</evidence>
<feature type="region of interest" description="Disordered" evidence="1">
    <location>
        <begin position="1"/>
        <end position="44"/>
    </location>
</feature>
<feature type="non-terminal residue" evidence="2">
    <location>
        <position position="81"/>
    </location>
</feature>
<evidence type="ECO:0000256" key="1">
    <source>
        <dbReference type="SAM" id="MobiDB-lite"/>
    </source>
</evidence>
<proteinExistence type="predicted"/>
<accession>A0ABQ9V5J8</accession>
<dbReference type="EMBL" id="JASSZA010000008">
    <property type="protein sequence ID" value="KAK2104639.1"/>
    <property type="molecule type" value="Genomic_DNA"/>
</dbReference>
<feature type="non-terminal residue" evidence="2">
    <location>
        <position position="1"/>
    </location>
</feature>
<evidence type="ECO:0000313" key="3">
    <source>
        <dbReference type="Proteomes" id="UP001266305"/>
    </source>
</evidence>
<keyword evidence="3" id="KW-1185">Reference proteome</keyword>
<reference evidence="2 3" key="1">
    <citation type="submission" date="2023-05" db="EMBL/GenBank/DDBJ databases">
        <title>B98-5 Cell Line De Novo Hybrid Assembly: An Optical Mapping Approach.</title>
        <authorList>
            <person name="Kananen K."/>
            <person name="Auerbach J.A."/>
            <person name="Kautto E."/>
            <person name="Blachly J.S."/>
        </authorList>
    </citation>
    <scope>NUCLEOTIDE SEQUENCE [LARGE SCALE GENOMIC DNA]</scope>
    <source>
        <strain evidence="2">B95-8</strain>
        <tissue evidence="2">Cell line</tissue>
    </source>
</reference>
<gene>
    <name evidence="2" type="ORF">P7K49_018495</name>
</gene>
<dbReference type="Proteomes" id="UP001266305">
    <property type="component" value="Unassembled WGS sequence"/>
</dbReference>
<protein>
    <submittedName>
        <fullName evidence="2">Uncharacterized protein</fullName>
    </submittedName>
</protein>
<organism evidence="2 3">
    <name type="scientific">Saguinus oedipus</name>
    <name type="common">Cotton-top tamarin</name>
    <name type="synonym">Oedipomidas oedipus</name>
    <dbReference type="NCBI Taxonomy" id="9490"/>
    <lineage>
        <taxon>Eukaryota</taxon>
        <taxon>Metazoa</taxon>
        <taxon>Chordata</taxon>
        <taxon>Craniata</taxon>
        <taxon>Vertebrata</taxon>
        <taxon>Euteleostomi</taxon>
        <taxon>Mammalia</taxon>
        <taxon>Eutheria</taxon>
        <taxon>Euarchontoglires</taxon>
        <taxon>Primates</taxon>
        <taxon>Haplorrhini</taxon>
        <taxon>Platyrrhini</taxon>
        <taxon>Cebidae</taxon>
        <taxon>Callitrichinae</taxon>
        <taxon>Saguinus</taxon>
    </lineage>
</organism>
<name>A0ABQ9V5J8_SAGOE</name>